<accession>A0A8S4PAZ3</accession>
<keyword evidence="3 5" id="KW-0863">Zinc-finger</keyword>
<dbReference type="SMART" id="SM00225">
    <property type="entry name" value="BTB"/>
    <property type="match status" value="1"/>
</dbReference>
<feature type="compositionally biased region" description="Basic residues" evidence="6">
    <location>
        <begin position="704"/>
        <end position="723"/>
    </location>
</feature>
<dbReference type="PANTHER" id="PTHR24379:SF121">
    <property type="entry name" value="C2H2-TYPE DOMAIN-CONTAINING PROTEIN"/>
    <property type="match status" value="1"/>
</dbReference>
<evidence type="ECO:0000259" key="7">
    <source>
        <dbReference type="PROSITE" id="PS50097"/>
    </source>
</evidence>
<feature type="domain" description="C2H2-type" evidence="8">
    <location>
        <begin position="956"/>
        <end position="983"/>
    </location>
</feature>
<evidence type="ECO:0000256" key="5">
    <source>
        <dbReference type="PROSITE-ProRule" id="PRU00042"/>
    </source>
</evidence>
<feature type="region of interest" description="Disordered" evidence="6">
    <location>
        <begin position="152"/>
        <end position="175"/>
    </location>
</feature>
<evidence type="ECO:0000256" key="6">
    <source>
        <dbReference type="SAM" id="MobiDB-lite"/>
    </source>
</evidence>
<feature type="compositionally biased region" description="Acidic residues" evidence="6">
    <location>
        <begin position="405"/>
        <end position="416"/>
    </location>
</feature>
<dbReference type="OrthoDB" id="3565419at2759"/>
<sequence length="1456" mass="164908">MRISEVRYNAIKSYLELENSDPENTDAFWDTPESKEFAVESGHGESGLESSAVSAVRGRRRRFKLLISENNLILKDGQVGAYVPVGSANFKTLLNEAQYGEVMKQYHNKRGHIGVTPTYKEMKKDFLFVNIDEVRDYISHCEQCQGTRLNKPLKTPVKKPVKTPVKTQAKTPRKEHVNIPEKTLVKSPQKTLVKKTVKTPEKTPVKETVKTPEKTPTESLEVKNQDPRYKNIKMATFPSKSLKLKLPTSNEKFQALRSKDVLCDVTIQLERTEIVGESKEEVKIVEEVNAHKLILCANSSFGTDIWNPHKVTIFIKAQDSRLEELKAIVDFLYGETLILTAENQKSTKEIADGLMLEELVYICDNTIFTENSYRTLECGVDIILDHPLVSPMVKVKKEPGLQQSFDEEDEDSDIEEFQPPLKKTKSGRAVKLTLKAKALTRKRKVATKSSETPVSHKSPAKVSDGPDTPKSPAKVSDGPDTPKSPTKVSDGPNTPKSTTNVSDDTGTPTTPAQVPDSAGEPDQAEAVTPDKFDDTQEVTPSTPADEAVETPQKSEQTQDVTISKPKKMPDALDLSCPREDCNFIGANRAVWRDHMIFSHSEFYWFKCKLCDDKGDDSKLTYKWPPGARKHRQLAHRGKEMNAVFNFQCGICKIPMTFYRQLQVHIQQKHGVKSVYVKERGTYPRQTDVNVDEDSDGTETDSGTSKRKTSRKRKSTQKASKSKRNKDNEQENIKDADQLEIDDKKQVYKCPECDIRMKGRSAFQNHKIFSHSKSYWYSCTLCEDPENEGRHKYKSKSAMYLHYRKHHQAEYPKLEDTLKIQCGICETPMENTTALKDHIKENHYLKVEDWKECTSEDLFPDDQAYRKATKEIGTVDADNIPKGPKKCDICLKTYSHYTYWYKHMSQKHAEDLNNLIDLGMVTIIPLYNQVCEYCGNSFMSQTKLNEHMLIHTGRPKLKCRYCPKEFTIRSTRMRHEAKHLGVKKHVCEICGKRFIHTDGLRSHLQVHNKNKPLYQCPVCNVMLKTQAGFQNHMKRHDGVKRQRCRFCPAVFLERAECHNHESTVHIDEAPYACKICGRNYKTHSGLSQHMGGSHNEGIRYQCNMCDKDYLQPRLLNEHKKKQHQINAYRFKCGRCDTHFARESQLLSHSERCIKLPFVNSADKDKQFQLHPVNNEGVYELVVNDGKFTNFLVQHNSEGVLQQVVLDSNTQQQQTFEVSIVEEQPDGTTITETQKEMSLEDFENMVPEGATLQKKDGMYYVILADNDESPSDVAQIINEKLTAGDNKEANLNEGKVVSNDVNVVREGNVNKGEIKVMQDVYAAESIPWRVNANEGQEVVYAMKPNSNETQDIVYNVKLSDNTGQGIVYAMEQNVMHDQVNANDGQTSSNVEQQIVYTVQQNFIDDQATAIDGQTNAGEGQENAGGGQENANGGHANTDEGQVIANEGEGIAVEGQANA</sequence>
<dbReference type="PROSITE" id="PS50097">
    <property type="entry name" value="BTB"/>
    <property type="match status" value="1"/>
</dbReference>
<dbReference type="CDD" id="cd18186">
    <property type="entry name" value="BTB_POZ_ZBTB_KLHL-like"/>
    <property type="match status" value="1"/>
</dbReference>
<feature type="region of interest" description="Disordered" evidence="6">
    <location>
        <begin position="1411"/>
        <end position="1456"/>
    </location>
</feature>
<evidence type="ECO:0000256" key="2">
    <source>
        <dbReference type="ARBA" id="ARBA00022737"/>
    </source>
</evidence>
<dbReference type="EMBL" id="CAIIXF020000008">
    <property type="protein sequence ID" value="CAH1791608.1"/>
    <property type="molecule type" value="Genomic_DNA"/>
</dbReference>
<reference evidence="9" key="1">
    <citation type="submission" date="2022-03" db="EMBL/GenBank/DDBJ databases">
        <authorList>
            <person name="Martin C."/>
        </authorList>
    </citation>
    <scope>NUCLEOTIDE SEQUENCE</scope>
</reference>
<evidence type="ECO:0000313" key="9">
    <source>
        <dbReference type="EMBL" id="CAH1791608.1"/>
    </source>
</evidence>
<dbReference type="InterPro" id="IPR036236">
    <property type="entry name" value="Znf_C2H2_sf"/>
</dbReference>
<evidence type="ECO:0000313" key="10">
    <source>
        <dbReference type="Proteomes" id="UP000749559"/>
    </source>
</evidence>
<feature type="domain" description="C2H2-type" evidence="8">
    <location>
        <begin position="984"/>
        <end position="1011"/>
    </location>
</feature>
<feature type="domain" description="C2H2-type" evidence="8">
    <location>
        <begin position="1099"/>
        <end position="1122"/>
    </location>
</feature>
<dbReference type="Pfam" id="PF00096">
    <property type="entry name" value="zf-C2H2"/>
    <property type="match status" value="4"/>
</dbReference>
<feature type="non-terminal residue" evidence="9">
    <location>
        <position position="1456"/>
    </location>
</feature>
<dbReference type="InterPro" id="IPR013087">
    <property type="entry name" value="Znf_C2H2_type"/>
</dbReference>
<keyword evidence="10" id="KW-1185">Reference proteome</keyword>
<dbReference type="Gene3D" id="3.30.160.60">
    <property type="entry name" value="Classic Zinc Finger"/>
    <property type="match status" value="5"/>
</dbReference>
<dbReference type="SUPFAM" id="SSF54695">
    <property type="entry name" value="POZ domain"/>
    <property type="match status" value="1"/>
</dbReference>
<dbReference type="SUPFAM" id="SSF57667">
    <property type="entry name" value="beta-beta-alpha zinc fingers"/>
    <property type="match status" value="5"/>
</dbReference>
<evidence type="ECO:0000256" key="1">
    <source>
        <dbReference type="ARBA" id="ARBA00022723"/>
    </source>
</evidence>
<feature type="domain" description="C2H2-type" evidence="8">
    <location>
        <begin position="1013"/>
        <end position="1040"/>
    </location>
</feature>
<proteinExistence type="predicted"/>
<name>A0A8S4PAZ3_OWEFU</name>
<dbReference type="SMART" id="SM00355">
    <property type="entry name" value="ZnF_C2H2"/>
    <property type="match status" value="15"/>
</dbReference>
<feature type="domain" description="C2H2-type" evidence="8">
    <location>
        <begin position="1129"/>
        <end position="1163"/>
    </location>
</feature>
<feature type="compositionally biased region" description="Basic and acidic residues" evidence="6">
    <location>
        <begin position="724"/>
        <end position="737"/>
    </location>
</feature>
<feature type="compositionally biased region" description="Polar residues" evidence="6">
    <location>
        <begin position="551"/>
        <end position="561"/>
    </location>
</feature>
<dbReference type="PROSITE" id="PS50157">
    <property type="entry name" value="ZINC_FINGER_C2H2_2"/>
    <property type="match status" value="8"/>
</dbReference>
<dbReference type="Pfam" id="PF17921">
    <property type="entry name" value="Integrase_H2C2"/>
    <property type="match status" value="1"/>
</dbReference>
<feature type="compositionally biased region" description="Polar residues" evidence="6">
    <location>
        <begin position="483"/>
        <end position="512"/>
    </location>
</feature>
<keyword evidence="1" id="KW-0479">Metal-binding</keyword>
<feature type="compositionally biased region" description="Acidic residues" evidence="6">
    <location>
        <begin position="689"/>
        <end position="698"/>
    </location>
</feature>
<organism evidence="9 10">
    <name type="scientific">Owenia fusiformis</name>
    <name type="common">Polychaete worm</name>
    <dbReference type="NCBI Taxonomy" id="6347"/>
    <lineage>
        <taxon>Eukaryota</taxon>
        <taxon>Metazoa</taxon>
        <taxon>Spiralia</taxon>
        <taxon>Lophotrochozoa</taxon>
        <taxon>Annelida</taxon>
        <taxon>Polychaeta</taxon>
        <taxon>Sedentaria</taxon>
        <taxon>Canalipalpata</taxon>
        <taxon>Sabellida</taxon>
        <taxon>Oweniida</taxon>
        <taxon>Oweniidae</taxon>
        <taxon>Owenia</taxon>
    </lineage>
</organism>
<feature type="region of interest" description="Disordered" evidence="6">
    <location>
        <begin position="685"/>
        <end position="737"/>
    </location>
</feature>
<keyword evidence="4" id="KW-0862">Zinc</keyword>
<dbReference type="GO" id="GO:0008270">
    <property type="term" value="F:zinc ion binding"/>
    <property type="evidence" value="ECO:0007669"/>
    <property type="project" value="UniProtKB-KW"/>
</dbReference>
<feature type="domain" description="C2H2-type" evidence="8">
    <location>
        <begin position="928"/>
        <end position="955"/>
    </location>
</feature>
<dbReference type="InterPro" id="IPR000210">
    <property type="entry name" value="BTB/POZ_dom"/>
</dbReference>
<dbReference type="InterPro" id="IPR011333">
    <property type="entry name" value="SKP1/BTB/POZ_sf"/>
</dbReference>
<feature type="region of interest" description="Disordered" evidence="6">
    <location>
        <begin position="199"/>
        <end position="220"/>
    </location>
</feature>
<evidence type="ECO:0000259" key="8">
    <source>
        <dbReference type="PROSITE" id="PS50157"/>
    </source>
</evidence>
<dbReference type="PROSITE" id="PS00028">
    <property type="entry name" value="ZINC_FINGER_C2H2_1"/>
    <property type="match status" value="9"/>
</dbReference>
<dbReference type="Proteomes" id="UP000749559">
    <property type="component" value="Unassembled WGS sequence"/>
</dbReference>
<gene>
    <name evidence="9" type="ORF">OFUS_LOCUS16673</name>
</gene>
<dbReference type="Gene3D" id="3.30.710.10">
    <property type="entry name" value="Potassium Channel Kv1.1, Chain A"/>
    <property type="match status" value="1"/>
</dbReference>
<keyword evidence="2" id="KW-0677">Repeat</keyword>
<feature type="domain" description="C2H2-type" evidence="8">
    <location>
        <begin position="1070"/>
        <end position="1093"/>
    </location>
</feature>
<evidence type="ECO:0000256" key="3">
    <source>
        <dbReference type="ARBA" id="ARBA00022771"/>
    </source>
</evidence>
<protein>
    <submittedName>
        <fullName evidence="9">Uncharacterized protein</fullName>
    </submittedName>
</protein>
<dbReference type="PANTHER" id="PTHR24379">
    <property type="entry name" value="KRAB AND ZINC FINGER DOMAIN-CONTAINING"/>
    <property type="match status" value="1"/>
</dbReference>
<comment type="caution">
    <text evidence="9">The sequence shown here is derived from an EMBL/GenBank/DDBJ whole genome shotgun (WGS) entry which is preliminary data.</text>
</comment>
<evidence type="ECO:0000256" key="4">
    <source>
        <dbReference type="ARBA" id="ARBA00022833"/>
    </source>
</evidence>
<feature type="domain" description="BTB" evidence="7">
    <location>
        <begin position="263"/>
        <end position="341"/>
    </location>
</feature>
<dbReference type="InterPro" id="IPR041588">
    <property type="entry name" value="Integrase_H2C2"/>
</dbReference>
<dbReference type="Pfam" id="PF00651">
    <property type="entry name" value="BTB"/>
    <property type="match status" value="1"/>
</dbReference>
<feature type="region of interest" description="Disordered" evidence="6">
    <location>
        <begin position="402"/>
        <end position="567"/>
    </location>
</feature>
<feature type="domain" description="C2H2-type" evidence="8">
    <location>
        <begin position="1041"/>
        <end position="1069"/>
    </location>
</feature>